<accession>A0A0E9RGB4</accession>
<name>A0A0E9RGB4_ANGAN</name>
<evidence type="ECO:0000313" key="1">
    <source>
        <dbReference type="EMBL" id="JAH27827.1"/>
    </source>
</evidence>
<dbReference type="AlphaFoldDB" id="A0A0E9RGB4"/>
<reference evidence="1" key="1">
    <citation type="submission" date="2014-11" db="EMBL/GenBank/DDBJ databases">
        <authorList>
            <person name="Amaro Gonzalez C."/>
        </authorList>
    </citation>
    <scope>NUCLEOTIDE SEQUENCE</scope>
</reference>
<proteinExistence type="predicted"/>
<protein>
    <submittedName>
        <fullName evidence="1">Uncharacterized protein</fullName>
    </submittedName>
</protein>
<sequence>MGHSYRVQCHLSFKVIQLSFKRPYSTCYKRGDKSSDDPCTPALPKRQQVRQYFMTSPVQYA</sequence>
<organism evidence="1">
    <name type="scientific">Anguilla anguilla</name>
    <name type="common">European freshwater eel</name>
    <name type="synonym">Muraena anguilla</name>
    <dbReference type="NCBI Taxonomy" id="7936"/>
    <lineage>
        <taxon>Eukaryota</taxon>
        <taxon>Metazoa</taxon>
        <taxon>Chordata</taxon>
        <taxon>Craniata</taxon>
        <taxon>Vertebrata</taxon>
        <taxon>Euteleostomi</taxon>
        <taxon>Actinopterygii</taxon>
        <taxon>Neopterygii</taxon>
        <taxon>Teleostei</taxon>
        <taxon>Anguilliformes</taxon>
        <taxon>Anguillidae</taxon>
        <taxon>Anguilla</taxon>
    </lineage>
</organism>
<dbReference type="EMBL" id="GBXM01080750">
    <property type="protein sequence ID" value="JAH27827.1"/>
    <property type="molecule type" value="Transcribed_RNA"/>
</dbReference>
<reference evidence="1" key="2">
    <citation type="journal article" date="2015" name="Fish Shellfish Immunol.">
        <title>Early steps in the European eel (Anguilla anguilla)-Vibrio vulnificus interaction in the gills: Role of the RtxA13 toxin.</title>
        <authorList>
            <person name="Callol A."/>
            <person name="Pajuelo D."/>
            <person name="Ebbesson L."/>
            <person name="Teles M."/>
            <person name="MacKenzie S."/>
            <person name="Amaro C."/>
        </authorList>
    </citation>
    <scope>NUCLEOTIDE SEQUENCE</scope>
</reference>